<dbReference type="EMBL" id="CAJFDI010000001">
    <property type="protein sequence ID" value="CAD5208811.1"/>
    <property type="molecule type" value="Genomic_DNA"/>
</dbReference>
<dbReference type="Gene3D" id="3.40.50.300">
    <property type="entry name" value="P-loop containing nucleotide triphosphate hydrolases"/>
    <property type="match status" value="1"/>
</dbReference>
<evidence type="ECO:0000313" key="11">
    <source>
        <dbReference type="WBParaSite" id="BXY_0156600.1"/>
    </source>
</evidence>
<evidence type="ECO:0000256" key="6">
    <source>
        <dbReference type="SAM" id="MobiDB-lite"/>
    </source>
</evidence>
<dbReference type="Proteomes" id="UP000095284">
    <property type="component" value="Unplaced"/>
</dbReference>
<evidence type="ECO:0000313" key="10">
    <source>
        <dbReference type="Proteomes" id="UP000659654"/>
    </source>
</evidence>
<reference evidence="11" key="1">
    <citation type="submission" date="2016-11" db="UniProtKB">
        <authorList>
            <consortium name="WormBaseParasite"/>
        </authorList>
    </citation>
    <scope>IDENTIFICATION</scope>
</reference>
<dbReference type="InterPro" id="IPR032319">
    <property type="entry name" value="CLP1_P"/>
</dbReference>
<sequence>MGEVSIQEKVLRSSICHTSIRDHYVILVPESGIFMAGQFKFQCLYGDVDVSGFKAEGATYDPEGFHYVAVHNMGNVPILFKPYKAVKLNMELLKERLKAVMESVSDEITQNITSYGGSIAVLLVNVKIDFSVSYLMDRLGDIFRPTDRYKRVRIAREAYIVYEHLNNMKVWTYPEVTIDESQLSGIINKVKQNRWRETIVLTGAKGVGKSTIGRFLLNKFVKLGRPLYLYDGDLGQAELTPMGCLSINRITKPIFSLPFLHQPTYFEDECIFMGSLSPGSEPHVYRKLTHYLVHRLESLIESDAILIVNTMGWIDGLGRDLNLELIASVRPTVILNFDGPTTFNLRDPRIPDSTHIYKYCPPSRPNFKSSQDVTAPAWRDYTMTGYLANCLNDEKLGKLEINRTLANVMARQVSFNRVGIFIHPERGRIAESMILNALNCSVVALCKLVYQQEGNKVNTVRVNQDPSLPPILYPNPLDPPMLRCFGFGLIRSISPELKRYYVITPVPAEVCSQVEVFALGDRINTPKYVFDKDDPDAPYLVRPRPGHQASRERTELIRKLYDGFSNITALKASNRSRKRQGSPGPSTKRFK</sequence>
<dbReference type="OrthoDB" id="2405412at2759"/>
<keyword evidence="2" id="KW-0808">Transferase</keyword>
<dbReference type="EMBL" id="CAJFCV020000001">
    <property type="protein sequence ID" value="CAG9082962.1"/>
    <property type="molecule type" value="Genomic_DNA"/>
</dbReference>
<organism evidence="9 11">
    <name type="scientific">Bursaphelenchus xylophilus</name>
    <name type="common">Pinewood nematode worm</name>
    <name type="synonym">Aphelenchoides xylophilus</name>
    <dbReference type="NCBI Taxonomy" id="6326"/>
    <lineage>
        <taxon>Eukaryota</taxon>
        <taxon>Metazoa</taxon>
        <taxon>Ecdysozoa</taxon>
        <taxon>Nematoda</taxon>
        <taxon>Chromadorea</taxon>
        <taxon>Rhabditida</taxon>
        <taxon>Tylenchina</taxon>
        <taxon>Tylenchomorpha</taxon>
        <taxon>Aphelenchoidea</taxon>
        <taxon>Aphelenchoididae</taxon>
        <taxon>Bursaphelenchus</taxon>
    </lineage>
</organism>
<proteinExistence type="inferred from homology"/>
<dbReference type="GO" id="GO:0005634">
    <property type="term" value="C:nucleus"/>
    <property type="evidence" value="ECO:0007669"/>
    <property type="project" value="TreeGrafter"/>
</dbReference>
<evidence type="ECO:0000259" key="7">
    <source>
        <dbReference type="Pfam" id="PF16575"/>
    </source>
</evidence>
<dbReference type="WBParaSite" id="BXY_0156600.1">
    <property type="protein sequence ID" value="BXY_0156600.1"/>
    <property type="gene ID" value="BXY_0156600"/>
</dbReference>
<dbReference type="PANTHER" id="PTHR12755:SF3">
    <property type="entry name" value="POLYNUCLEOTIDE 5'-HYDROXYL-KINASE NOL9"/>
    <property type="match status" value="1"/>
</dbReference>
<evidence type="ECO:0000256" key="2">
    <source>
        <dbReference type="ARBA" id="ARBA00022679"/>
    </source>
</evidence>
<dbReference type="PANTHER" id="PTHR12755">
    <property type="entry name" value="CLEAVAGE/POLYADENYLATION FACTOR IA SUBUNIT CLP1P"/>
    <property type="match status" value="1"/>
</dbReference>
<keyword evidence="10" id="KW-1185">Reference proteome</keyword>
<dbReference type="Proteomes" id="UP000659654">
    <property type="component" value="Unassembled WGS sequence"/>
</dbReference>
<dbReference type="InterPro" id="IPR027417">
    <property type="entry name" value="P-loop_NTPase"/>
</dbReference>
<evidence type="ECO:0000313" key="9">
    <source>
        <dbReference type="Proteomes" id="UP000095284"/>
    </source>
</evidence>
<evidence type="ECO:0000256" key="3">
    <source>
        <dbReference type="ARBA" id="ARBA00022741"/>
    </source>
</evidence>
<keyword evidence="3" id="KW-0547">Nucleotide-binding</keyword>
<dbReference type="InterPro" id="IPR045116">
    <property type="entry name" value="Clp1/Grc3"/>
</dbReference>
<accession>A0A1I7RLI1</accession>
<reference evidence="8" key="2">
    <citation type="submission" date="2020-09" db="EMBL/GenBank/DDBJ databases">
        <authorList>
            <person name="Kikuchi T."/>
        </authorList>
    </citation>
    <scope>NUCLEOTIDE SEQUENCE</scope>
    <source>
        <strain evidence="8">Ka4C1</strain>
    </source>
</reference>
<comment type="similarity">
    <text evidence="1">Belongs to the Clp1 family. NOL9/GRC3 subfamily.</text>
</comment>
<protein>
    <submittedName>
        <fullName evidence="8">(pine wood nematode) hypothetical protein</fullName>
    </submittedName>
    <submittedName>
        <fullName evidence="11">CLP1_P domain-containing protein</fullName>
    </submittedName>
</protein>
<evidence type="ECO:0000313" key="8">
    <source>
        <dbReference type="EMBL" id="CAD5208811.1"/>
    </source>
</evidence>
<feature type="region of interest" description="Disordered" evidence="6">
    <location>
        <begin position="571"/>
        <end position="591"/>
    </location>
</feature>
<dbReference type="Proteomes" id="UP000582659">
    <property type="component" value="Unassembled WGS sequence"/>
</dbReference>
<gene>
    <name evidence="8" type="ORF">BXYJ_LOCUS1047</name>
</gene>
<dbReference type="SUPFAM" id="SSF52540">
    <property type="entry name" value="P-loop containing nucleoside triphosphate hydrolases"/>
    <property type="match status" value="2"/>
</dbReference>
<keyword evidence="5" id="KW-0067">ATP-binding</keyword>
<evidence type="ECO:0000256" key="4">
    <source>
        <dbReference type="ARBA" id="ARBA00022777"/>
    </source>
</evidence>
<dbReference type="GO" id="GO:0005524">
    <property type="term" value="F:ATP binding"/>
    <property type="evidence" value="ECO:0007669"/>
    <property type="project" value="UniProtKB-KW"/>
</dbReference>
<evidence type="ECO:0000256" key="1">
    <source>
        <dbReference type="ARBA" id="ARBA00011003"/>
    </source>
</evidence>
<name>A0A1I7RLI1_BURXY</name>
<dbReference type="Pfam" id="PF16575">
    <property type="entry name" value="CLP1_P"/>
    <property type="match status" value="1"/>
</dbReference>
<dbReference type="GO" id="GO:0051731">
    <property type="term" value="F:polynucleotide 5'-hydroxyl-kinase activity"/>
    <property type="evidence" value="ECO:0007669"/>
    <property type="project" value="InterPro"/>
</dbReference>
<dbReference type="GO" id="GO:0000448">
    <property type="term" value="P:cleavage in ITS2 between 5.8S rRNA and LSU-rRNA of tricistronic rRNA transcript (SSU-rRNA, 5.8S rRNA, LSU-rRNA)"/>
    <property type="evidence" value="ECO:0007669"/>
    <property type="project" value="TreeGrafter"/>
</dbReference>
<keyword evidence="4" id="KW-0418">Kinase</keyword>
<evidence type="ECO:0000256" key="5">
    <source>
        <dbReference type="ARBA" id="ARBA00022840"/>
    </source>
</evidence>
<feature type="domain" description="Clp1 P-loop" evidence="7">
    <location>
        <begin position="203"/>
        <end position="386"/>
    </location>
</feature>
<dbReference type="AlphaFoldDB" id="A0A1I7RLI1"/>